<dbReference type="InParanoid" id="A0A1Y2LWZ6"/>
<dbReference type="EMBL" id="KZ107846">
    <property type="protein sequence ID" value="OSS48415.1"/>
    <property type="molecule type" value="Genomic_DNA"/>
</dbReference>
<dbReference type="Pfam" id="PF06985">
    <property type="entry name" value="HET"/>
    <property type="match status" value="1"/>
</dbReference>
<dbReference type="PANTHER" id="PTHR33112">
    <property type="entry name" value="DOMAIN PROTEIN, PUTATIVE-RELATED"/>
    <property type="match status" value="1"/>
</dbReference>
<evidence type="ECO:0000313" key="3">
    <source>
        <dbReference type="EMBL" id="OSS48415.1"/>
    </source>
</evidence>
<feature type="compositionally biased region" description="Polar residues" evidence="1">
    <location>
        <begin position="700"/>
        <end position="710"/>
    </location>
</feature>
<feature type="domain" description="Heterokaryon incompatibility" evidence="2">
    <location>
        <begin position="210"/>
        <end position="359"/>
    </location>
</feature>
<keyword evidence="4" id="KW-1185">Reference proteome</keyword>
<dbReference type="PANTHER" id="PTHR33112:SF12">
    <property type="entry name" value="HETEROKARYON INCOMPATIBILITY DOMAIN-CONTAINING PROTEIN"/>
    <property type="match status" value="1"/>
</dbReference>
<dbReference type="InterPro" id="IPR010730">
    <property type="entry name" value="HET"/>
</dbReference>
<organism evidence="3 4">
    <name type="scientific">Epicoccum nigrum</name>
    <name type="common">Soil fungus</name>
    <name type="synonym">Epicoccum purpurascens</name>
    <dbReference type="NCBI Taxonomy" id="105696"/>
    <lineage>
        <taxon>Eukaryota</taxon>
        <taxon>Fungi</taxon>
        <taxon>Dikarya</taxon>
        <taxon>Ascomycota</taxon>
        <taxon>Pezizomycotina</taxon>
        <taxon>Dothideomycetes</taxon>
        <taxon>Pleosporomycetidae</taxon>
        <taxon>Pleosporales</taxon>
        <taxon>Pleosporineae</taxon>
        <taxon>Didymellaceae</taxon>
        <taxon>Epicoccum</taxon>
    </lineage>
</organism>
<feature type="region of interest" description="Disordered" evidence="1">
    <location>
        <begin position="673"/>
        <end position="711"/>
    </location>
</feature>
<proteinExistence type="predicted"/>
<reference evidence="3 4" key="1">
    <citation type="journal article" date="2017" name="Genome Announc.">
        <title>Genome sequence of the saprophytic ascomycete Epicoccum nigrum ICMP 19927 strain isolated from New Zealand.</title>
        <authorList>
            <person name="Fokin M."/>
            <person name="Fleetwood D."/>
            <person name="Weir B.S."/>
            <person name="Villas-Boas S.G."/>
        </authorList>
    </citation>
    <scope>NUCLEOTIDE SEQUENCE [LARGE SCALE GENOMIC DNA]</scope>
    <source>
        <strain evidence="3 4">ICMP 19927</strain>
    </source>
</reference>
<accession>A0A1Y2LWZ6</accession>
<gene>
    <name evidence="3" type="ORF">B5807_07666</name>
</gene>
<evidence type="ECO:0000256" key="1">
    <source>
        <dbReference type="SAM" id="MobiDB-lite"/>
    </source>
</evidence>
<sequence length="872" mass="97021">MPSCTQFCIAIHNLPLTFSAALNREVLLEHLPPTDGIHQWHLGTWGEVTQRSDCQVCKLVTAAINESLQQKEESKVSPEQPLGVLLLPDEASFRLSYPTPLSVRLAFIGIGPGSTHSPDTARLVRHEGIDVARVQNWLRACDGNHSSCTWRDTSAASTIRPSDRTPDAGAIDKTASLHFKSGFNEAATSNFRVIDIEDGYIKPVPLDTRYVALSYVWGQLPMLQLRKDNFKSFTSKGALESIYHKLPRTVTDAIDLLRALDLRYLWIDGLCLIQDDADDVTLGVSMMNSIYHGSYFTVVAAAGQDANAGLPGLQQGFERSGRKQNIVKLPSGLQLTISHSIDWHLRQSIHNQRGWTLQELVLPDRTLIFVNGQAYFRCHEANWSEETWADQQTCWLDADDSNISRLPDPLEGFLPSCWAYQKICEDFSRRKLRNDEDALRALQGILRPTAAGMDTDLIEGLPGYYLDHFLLFISGTGDMRRRSQFASYSWAGWEGSKMWPRENYEWPSLSSQGAATSERDTENILQFLEHNRLVEWSSVGFNAVVKQLTSYDWDAHSLVFELMQKHPTVFGDLAEDPIRNYDNGACAQFGGSSSSGNMPHWGSRRYTWGDKHNVDPGAGVHKRQPLPSFCMSALDLANGQAEFDRLIDRMANVYAKLAMCNWMAVRRIRAKSGPRLRRQDGARPRQPSQRHGSNKDAQGDSGNASPSANAQDHRVSYYNAWRKRNAARIAAPVFPPYNVLSFTTISLKLTLALSPSLPTTINTSPFARISGTPLLGASGRLHGCLHPDNTSLLSSACSTVEVLFVARCHKPTIGSALLGMYSEGGEQPMKLFWVLCIVWHDGIAERRGVGQILEEALEDAVGQPEVKSVLLG</sequence>
<dbReference type="OMA" id="YSWAGWE"/>
<name>A0A1Y2LWZ6_EPING</name>
<dbReference type="STRING" id="105696.A0A1Y2LWZ6"/>
<evidence type="ECO:0000259" key="2">
    <source>
        <dbReference type="Pfam" id="PF06985"/>
    </source>
</evidence>
<evidence type="ECO:0000313" key="4">
    <source>
        <dbReference type="Proteomes" id="UP000193240"/>
    </source>
</evidence>
<dbReference type="Proteomes" id="UP000193240">
    <property type="component" value="Unassembled WGS sequence"/>
</dbReference>
<dbReference type="AlphaFoldDB" id="A0A1Y2LWZ6"/>
<protein>
    <recommendedName>
        <fullName evidence="2">Heterokaryon incompatibility domain-containing protein</fullName>
    </recommendedName>
</protein>